<evidence type="ECO:0000313" key="6">
    <source>
        <dbReference type="EMBL" id="OZC09644.1"/>
    </source>
</evidence>
<evidence type="ECO:0000259" key="5">
    <source>
        <dbReference type="PROSITE" id="PS50102"/>
    </source>
</evidence>
<dbReference type="Gene3D" id="3.30.70.330">
    <property type="match status" value="1"/>
</dbReference>
<evidence type="ECO:0000256" key="1">
    <source>
        <dbReference type="ARBA" id="ARBA00004604"/>
    </source>
</evidence>
<organism evidence="6 7">
    <name type="scientific">Onchocerca flexuosa</name>
    <dbReference type="NCBI Taxonomy" id="387005"/>
    <lineage>
        <taxon>Eukaryota</taxon>
        <taxon>Metazoa</taxon>
        <taxon>Ecdysozoa</taxon>
        <taxon>Nematoda</taxon>
        <taxon>Chromadorea</taxon>
        <taxon>Rhabditida</taxon>
        <taxon>Spirurina</taxon>
        <taxon>Spiruromorpha</taxon>
        <taxon>Filarioidea</taxon>
        <taxon>Onchocercidae</taxon>
        <taxon>Onchocerca</taxon>
    </lineage>
</organism>
<dbReference type="PANTHER" id="PTHR46754">
    <property type="entry name" value="MKI67 FHA DOMAIN-INTERACTING NUCLEOLAR PHOSPHOPROTEIN"/>
    <property type="match status" value="1"/>
</dbReference>
<gene>
    <name evidence="6" type="ORF">X798_03338</name>
</gene>
<evidence type="ECO:0000313" key="7">
    <source>
        <dbReference type="Proteomes" id="UP000242913"/>
    </source>
</evidence>
<dbReference type="InterPro" id="IPR012677">
    <property type="entry name" value="Nucleotide-bd_a/b_plait_sf"/>
</dbReference>
<accession>A0A238BX82</accession>
<protein>
    <recommendedName>
        <fullName evidence="5">RRM domain-containing protein</fullName>
    </recommendedName>
</protein>
<evidence type="ECO:0000256" key="3">
    <source>
        <dbReference type="ARBA" id="ARBA00023242"/>
    </source>
</evidence>
<evidence type="ECO:0000256" key="4">
    <source>
        <dbReference type="PROSITE-ProRule" id="PRU00176"/>
    </source>
</evidence>
<dbReference type="InterPro" id="IPR035979">
    <property type="entry name" value="RBD_domain_sf"/>
</dbReference>
<dbReference type="InterPro" id="IPR000504">
    <property type="entry name" value="RRM_dom"/>
</dbReference>
<dbReference type="GO" id="GO:0003723">
    <property type="term" value="F:RNA binding"/>
    <property type="evidence" value="ECO:0007669"/>
    <property type="project" value="UniProtKB-UniRule"/>
</dbReference>
<keyword evidence="7" id="KW-1185">Reference proteome</keyword>
<dbReference type="OrthoDB" id="21467at2759"/>
<sequence length="224" mass="25559">MIQVLRRMNKIIRDSKPHIPSNESGIDPDGNSKAIVIRHIPFGFFEKELLKYFLQFGTVRRTGNHKGWAFVLFTDNEVAQLAAEAMDGYLMFEKRLECKVVKNKDFPACLRKGPRIISPPLKNATRKRHAKKLNKMQSGWCEEATKKRLLKNIKIKESKFAELGYRLPPIAGLSETKQVVPLISETSSMKAEEIKSDDVENQVQSKLSKKLKKTVVTKEAMADM</sequence>
<dbReference type="SUPFAM" id="SSF54928">
    <property type="entry name" value="RNA-binding domain, RBD"/>
    <property type="match status" value="1"/>
</dbReference>
<proteinExistence type="predicted"/>
<feature type="domain" description="RRM" evidence="5">
    <location>
        <begin position="33"/>
        <end position="103"/>
    </location>
</feature>
<evidence type="ECO:0000256" key="2">
    <source>
        <dbReference type="ARBA" id="ARBA00022884"/>
    </source>
</evidence>
<dbReference type="PROSITE" id="PS50102">
    <property type="entry name" value="RRM"/>
    <property type="match status" value="1"/>
</dbReference>
<feature type="non-terminal residue" evidence="6">
    <location>
        <position position="224"/>
    </location>
</feature>
<dbReference type="GO" id="GO:0005730">
    <property type="term" value="C:nucleolus"/>
    <property type="evidence" value="ECO:0007669"/>
    <property type="project" value="UniProtKB-SubCell"/>
</dbReference>
<dbReference type="CDD" id="cd12307">
    <property type="entry name" value="RRM_NIFK_like"/>
    <property type="match status" value="1"/>
</dbReference>
<reference evidence="6 7" key="1">
    <citation type="submission" date="2015-12" db="EMBL/GenBank/DDBJ databases">
        <title>Draft genome of the nematode, Onchocerca flexuosa.</title>
        <authorList>
            <person name="Mitreva M."/>
        </authorList>
    </citation>
    <scope>NUCLEOTIDE SEQUENCE [LARGE SCALE GENOMIC DNA]</scope>
    <source>
        <strain evidence="6">Red Deer</strain>
    </source>
</reference>
<comment type="subcellular location">
    <subcellularLocation>
        <location evidence="1">Nucleus</location>
        <location evidence="1">Nucleolus</location>
    </subcellularLocation>
</comment>
<dbReference type="AlphaFoldDB" id="A0A238BX82"/>
<dbReference type="EMBL" id="KZ269992">
    <property type="protein sequence ID" value="OZC09644.1"/>
    <property type="molecule type" value="Genomic_DNA"/>
</dbReference>
<keyword evidence="3" id="KW-0539">Nucleus</keyword>
<dbReference type="Pfam" id="PF00076">
    <property type="entry name" value="RRM_1"/>
    <property type="match status" value="1"/>
</dbReference>
<dbReference type="SMART" id="SM00360">
    <property type="entry name" value="RRM"/>
    <property type="match status" value="1"/>
</dbReference>
<dbReference type="Proteomes" id="UP000242913">
    <property type="component" value="Unassembled WGS sequence"/>
</dbReference>
<name>A0A238BX82_9BILA</name>
<keyword evidence="2 4" id="KW-0694">RNA-binding</keyword>